<dbReference type="InterPro" id="IPR051677">
    <property type="entry name" value="AfsR-DnrI-RedD_regulator"/>
</dbReference>
<organism evidence="2 3">
    <name type="scientific">Nocardioides pini</name>
    <dbReference type="NCBI Taxonomy" id="2975053"/>
    <lineage>
        <taxon>Bacteria</taxon>
        <taxon>Bacillati</taxon>
        <taxon>Actinomycetota</taxon>
        <taxon>Actinomycetes</taxon>
        <taxon>Propionibacteriales</taxon>
        <taxon>Nocardioidaceae</taxon>
        <taxon>Nocardioides</taxon>
    </lineage>
</organism>
<dbReference type="PANTHER" id="PTHR35807">
    <property type="entry name" value="TRANSCRIPTIONAL REGULATOR REDD-RELATED"/>
    <property type="match status" value="1"/>
</dbReference>
<sequence>MPTSPSHGGVMAIELRVIGCFGLHVDGVRVDLAPVPARILAYLALRPGAVARPALAAVLWRDASHERALGNLRSALWRLPACARTAVAESGTTLRLADDVVCDAGPLLGAAASPDLTDVLTWGWSDELLAGWYDDWVLEAREAIQVRRAGLLEDLAAASGRMGRCGDALMFATLAVAAQPLRESAHRALLRAHLDVGHHREAVGLYRELSQILALELGVGPSAETAALMGVVPATVGVDVA</sequence>
<reference evidence="2" key="1">
    <citation type="submission" date="2022-08" db="EMBL/GenBank/DDBJ databases">
        <title>Genome sequencing of Nocardioides sp. STR2.</title>
        <authorList>
            <person name="So Y."/>
        </authorList>
    </citation>
    <scope>NUCLEOTIDE SEQUENCE</scope>
    <source>
        <strain evidence="2">STR2</strain>
    </source>
</reference>
<evidence type="ECO:0000259" key="1">
    <source>
        <dbReference type="SMART" id="SM01043"/>
    </source>
</evidence>
<dbReference type="SUPFAM" id="SSF48452">
    <property type="entry name" value="TPR-like"/>
    <property type="match status" value="1"/>
</dbReference>
<dbReference type="RefSeq" id="WP_268110775.1">
    <property type="nucleotide sequence ID" value="NZ_JAPPUX010000002.1"/>
</dbReference>
<dbReference type="Proteomes" id="UP001074726">
    <property type="component" value="Unassembled WGS sequence"/>
</dbReference>
<feature type="domain" description="Bacterial transcriptional activator" evidence="1">
    <location>
        <begin position="94"/>
        <end position="233"/>
    </location>
</feature>
<dbReference type="Gene3D" id="1.25.40.10">
    <property type="entry name" value="Tetratricopeptide repeat domain"/>
    <property type="match status" value="1"/>
</dbReference>
<accession>A0ABT4CAG5</accession>
<evidence type="ECO:0000313" key="3">
    <source>
        <dbReference type="Proteomes" id="UP001074726"/>
    </source>
</evidence>
<comment type="caution">
    <text evidence="2">The sequence shown here is derived from an EMBL/GenBank/DDBJ whole genome shotgun (WGS) entry which is preliminary data.</text>
</comment>
<gene>
    <name evidence="2" type="ORF">NYO98_06670</name>
</gene>
<proteinExistence type="predicted"/>
<dbReference type="SMART" id="SM01043">
    <property type="entry name" value="BTAD"/>
    <property type="match status" value="1"/>
</dbReference>
<name>A0ABT4CAG5_9ACTN</name>
<dbReference type="InterPro" id="IPR005158">
    <property type="entry name" value="BTAD"/>
</dbReference>
<dbReference type="EMBL" id="JAPPUX010000002">
    <property type="protein sequence ID" value="MCY4725955.1"/>
    <property type="molecule type" value="Genomic_DNA"/>
</dbReference>
<keyword evidence="3" id="KW-1185">Reference proteome</keyword>
<dbReference type="InterPro" id="IPR011990">
    <property type="entry name" value="TPR-like_helical_dom_sf"/>
</dbReference>
<protein>
    <submittedName>
        <fullName evidence="2">BTAD domain-containing putative transcriptional regulator</fullName>
    </submittedName>
</protein>
<dbReference type="Pfam" id="PF03704">
    <property type="entry name" value="BTAD"/>
    <property type="match status" value="1"/>
</dbReference>
<evidence type="ECO:0000313" key="2">
    <source>
        <dbReference type="EMBL" id="MCY4725955.1"/>
    </source>
</evidence>